<feature type="non-terminal residue" evidence="6">
    <location>
        <position position="163"/>
    </location>
</feature>
<feature type="non-terminal residue" evidence="6">
    <location>
        <position position="1"/>
    </location>
</feature>
<dbReference type="PANTHER" id="PTHR45660">
    <property type="entry name" value="HISTONE-LYSINE N-METHYLTRANSFERASE SETMAR"/>
    <property type="match status" value="1"/>
</dbReference>
<keyword evidence="7" id="KW-1185">Reference proteome</keyword>
<evidence type="ECO:0000256" key="1">
    <source>
        <dbReference type="ARBA" id="ARBA00004584"/>
    </source>
</evidence>
<comment type="subcellular location">
    <subcellularLocation>
        <location evidence="1">Chromosome</location>
        <location evidence="1">Centromere</location>
    </subcellularLocation>
    <subcellularLocation>
        <location evidence="3">Nucleus</location>
    </subcellularLocation>
</comment>
<protein>
    <submittedName>
        <fullName evidence="6">Histone-lysine N-methyltransferase family member SUVH9</fullName>
    </submittedName>
</protein>
<evidence type="ECO:0000313" key="7">
    <source>
        <dbReference type="Proteomes" id="UP000265520"/>
    </source>
</evidence>
<dbReference type="PANTHER" id="PTHR45660:SF3">
    <property type="entry name" value="HISTONE-LYSINE N-METHYLTRANSFERASE FAMILY MEMBER SUVH9"/>
    <property type="match status" value="1"/>
</dbReference>
<dbReference type="InterPro" id="IPR015947">
    <property type="entry name" value="PUA-like_sf"/>
</dbReference>
<evidence type="ECO:0000259" key="5">
    <source>
        <dbReference type="PROSITE" id="PS51015"/>
    </source>
</evidence>
<dbReference type="GO" id="GO:0042054">
    <property type="term" value="F:histone methyltransferase activity"/>
    <property type="evidence" value="ECO:0007669"/>
    <property type="project" value="TreeGrafter"/>
</dbReference>
<keyword evidence="6" id="KW-0489">Methyltransferase</keyword>
<name>A0A392R1C5_9FABA</name>
<organism evidence="6 7">
    <name type="scientific">Trifolium medium</name>
    <dbReference type="NCBI Taxonomy" id="97028"/>
    <lineage>
        <taxon>Eukaryota</taxon>
        <taxon>Viridiplantae</taxon>
        <taxon>Streptophyta</taxon>
        <taxon>Embryophyta</taxon>
        <taxon>Tracheophyta</taxon>
        <taxon>Spermatophyta</taxon>
        <taxon>Magnoliopsida</taxon>
        <taxon>eudicotyledons</taxon>
        <taxon>Gunneridae</taxon>
        <taxon>Pentapetalae</taxon>
        <taxon>rosids</taxon>
        <taxon>fabids</taxon>
        <taxon>Fabales</taxon>
        <taxon>Fabaceae</taxon>
        <taxon>Papilionoideae</taxon>
        <taxon>50 kb inversion clade</taxon>
        <taxon>NPAAA clade</taxon>
        <taxon>Hologalegina</taxon>
        <taxon>IRL clade</taxon>
        <taxon>Trifolieae</taxon>
        <taxon>Trifolium</taxon>
    </lineage>
</organism>
<dbReference type="SMART" id="SM00466">
    <property type="entry name" value="SRA"/>
    <property type="match status" value="1"/>
</dbReference>
<dbReference type="GO" id="GO:0003690">
    <property type="term" value="F:double-stranded DNA binding"/>
    <property type="evidence" value="ECO:0007669"/>
    <property type="project" value="TreeGrafter"/>
</dbReference>
<dbReference type="Gene3D" id="2.30.280.10">
    <property type="entry name" value="SRA-YDG"/>
    <property type="match status" value="1"/>
</dbReference>
<feature type="compositionally biased region" description="Polar residues" evidence="4">
    <location>
        <begin position="7"/>
        <end position="19"/>
    </location>
</feature>
<dbReference type="Proteomes" id="UP000265520">
    <property type="component" value="Unassembled WGS sequence"/>
</dbReference>
<dbReference type="GO" id="GO:0005634">
    <property type="term" value="C:nucleus"/>
    <property type="evidence" value="ECO:0007669"/>
    <property type="project" value="UniProtKB-SubCell"/>
</dbReference>
<reference evidence="6 7" key="1">
    <citation type="journal article" date="2018" name="Front. Plant Sci.">
        <title>Red Clover (Trifolium pratense) and Zigzag Clover (T. medium) - A Picture of Genomic Similarities and Differences.</title>
        <authorList>
            <person name="Dluhosova J."/>
            <person name="Istvanek J."/>
            <person name="Nedelnik J."/>
            <person name="Repkova J."/>
        </authorList>
    </citation>
    <scope>NUCLEOTIDE SEQUENCE [LARGE SCALE GENOMIC DNA]</scope>
    <source>
        <strain evidence="7">cv. 10/8</strain>
        <tissue evidence="6">Leaf</tissue>
    </source>
</reference>
<dbReference type="InterPro" id="IPR036987">
    <property type="entry name" value="SRA-YDG_sf"/>
</dbReference>
<evidence type="ECO:0000256" key="2">
    <source>
        <dbReference type="ARBA" id="ARBA00023242"/>
    </source>
</evidence>
<dbReference type="GO" id="GO:0000775">
    <property type="term" value="C:chromosome, centromeric region"/>
    <property type="evidence" value="ECO:0007669"/>
    <property type="project" value="UniProtKB-SubCell"/>
</dbReference>
<feature type="domain" description="YDG" evidence="5">
    <location>
        <begin position="105"/>
        <end position="163"/>
    </location>
</feature>
<keyword evidence="6" id="KW-0808">Transferase</keyword>
<dbReference type="GO" id="GO:0032259">
    <property type="term" value="P:methylation"/>
    <property type="evidence" value="ECO:0007669"/>
    <property type="project" value="UniProtKB-KW"/>
</dbReference>
<dbReference type="Pfam" id="PF02182">
    <property type="entry name" value="SAD_SRA"/>
    <property type="match status" value="1"/>
</dbReference>
<dbReference type="PROSITE" id="PS51015">
    <property type="entry name" value="YDG"/>
    <property type="match status" value="1"/>
</dbReference>
<dbReference type="SUPFAM" id="SSF88697">
    <property type="entry name" value="PUA domain-like"/>
    <property type="match status" value="1"/>
</dbReference>
<comment type="caution">
    <text evidence="6">The sequence shown here is derived from an EMBL/GenBank/DDBJ whole genome shotgun (WGS) entry which is preliminary data.</text>
</comment>
<feature type="region of interest" description="Disordered" evidence="4">
    <location>
        <begin position="1"/>
        <end position="22"/>
    </location>
</feature>
<evidence type="ECO:0000256" key="3">
    <source>
        <dbReference type="PROSITE-ProRule" id="PRU00358"/>
    </source>
</evidence>
<accession>A0A392R1C5</accession>
<dbReference type="EMBL" id="LXQA010173785">
    <property type="protein sequence ID" value="MCI29616.1"/>
    <property type="molecule type" value="Genomic_DNA"/>
</dbReference>
<dbReference type="InterPro" id="IPR051357">
    <property type="entry name" value="H3K9_HMTase_SUVAR3-9"/>
</dbReference>
<proteinExistence type="predicted"/>
<keyword evidence="2 3" id="KW-0539">Nucleus</keyword>
<dbReference type="AlphaFoldDB" id="A0A392R1C5"/>
<evidence type="ECO:0000313" key="6">
    <source>
        <dbReference type="EMBL" id="MCI29616.1"/>
    </source>
</evidence>
<dbReference type="InterPro" id="IPR003105">
    <property type="entry name" value="SRA_YDG"/>
</dbReference>
<evidence type="ECO:0000256" key="4">
    <source>
        <dbReference type="SAM" id="MobiDB-lite"/>
    </source>
</evidence>
<sequence length="163" mass="17943">SHIIVQAPNTSQNNDNNAPASEATEQRLQCCVKGLVRVSDLDLPGQRKFREIVRSIRMVYDSIRVMAMEEEDKEVDVCSERINLRVSAMMRRRGLGLNRDKKIIGTIPGVCIGDVFLNKMELVVVGLHGQPQAGIDYLPDIMSSNGEPIATSVIVSGGYDDSV</sequence>